<organism evidence="1 2">
    <name type="scientific">Nannochloropsis salina CCMP1776</name>
    <dbReference type="NCBI Taxonomy" id="1027361"/>
    <lineage>
        <taxon>Eukaryota</taxon>
        <taxon>Sar</taxon>
        <taxon>Stramenopiles</taxon>
        <taxon>Ochrophyta</taxon>
        <taxon>Eustigmatophyceae</taxon>
        <taxon>Eustigmatales</taxon>
        <taxon>Monodopsidaceae</taxon>
        <taxon>Microchloropsis</taxon>
        <taxon>Microchloropsis salina</taxon>
    </lineage>
</organism>
<sequence length="310" mass="34437">MTKYPDREWRFSQEDWLKASRLTAGGVTFLLTLSASQFLQGRLLGISAASRAATFAGMLSVSTGSMLASLAADEAPATLSVALGWVPEKDRRRKGSVIDKRGSISSSTFSLLGYDAGKKEERLLGAARTALVGMLLFKGLGGRFSGVAPSNVAQPGAFFNVRGTLPAGLEYASPKQKRRLDMFGWVYGCHTCGRRQMGDYVGDHMPPRKVAVEMSRRWWRRLLGIRVKQRFTPQCRPCSSIQSAAVRSDRRILVYHYLSLRRYHATGAVLEVVSLLPGQGMLDGLIHQNVEQVSAWWRRKGRAEGDWQRR</sequence>
<dbReference type="EMBL" id="SDOX01000121">
    <property type="protein sequence ID" value="TFJ82056.1"/>
    <property type="molecule type" value="Genomic_DNA"/>
</dbReference>
<keyword evidence="2" id="KW-1185">Reference proteome</keyword>
<dbReference type="PANTHER" id="PTHR38585">
    <property type="entry name" value="TRANSMEMBRANE PROTEIN"/>
    <property type="match status" value="1"/>
</dbReference>
<dbReference type="Proteomes" id="UP000355283">
    <property type="component" value="Unassembled WGS sequence"/>
</dbReference>
<protein>
    <submittedName>
        <fullName evidence="1">Uncharacterized protein</fullName>
    </submittedName>
</protein>
<name>A0A4D9CT82_9STRA</name>
<dbReference type="PANTHER" id="PTHR38585:SF1">
    <property type="entry name" value="TRANSMEMBRANE PROTEIN"/>
    <property type="match status" value="1"/>
</dbReference>
<dbReference type="AlphaFoldDB" id="A0A4D9CT82"/>
<reference evidence="1 2" key="1">
    <citation type="submission" date="2019-01" db="EMBL/GenBank/DDBJ databases">
        <title>Nuclear Genome Assembly of the Microalgal Biofuel strain Nannochloropsis salina CCMP1776.</title>
        <authorList>
            <person name="Hovde B."/>
        </authorList>
    </citation>
    <scope>NUCLEOTIDE SEQUENCE [LARGE SCALE GENOMIC DNA]</scope>
    <source>
        <strain evidence="1 2">CCMP1776</strain>
    </source>
</reference>
<evidence type="ECO:0000313" key="2">
    <source>
        <dbReference type="Proteomes" id="UP000355283"/>
    </source>
</evidence>
<comment type="caution">
    <text evidence="1">The sequence shown here is derived from an EMBL/GenBank/DDBJ whole genome shotgun (WGS) entry which is preliminary data.</text>
</comment>
<gene>
    <name evidence="1" type="ORF">NSK_006722</name>
</gene>
<proteinExistence type="predicted"/>
<dbReference type="OrthoDB" id="70850at2759"/>
<evidence type="ECO:0000313" key="1">
    <source>
        <dbReference type="EMBL" id="TFJ82056.1"/>
    </source>
</evidence>
<accession>A0A4D9CT82</accession>